<dbReference type="Proteomes" id="UP001237642">
    <property type="component" value="Unassembled WGS sequence"/>
</dbReference>
<reference evidence="2" key="1">
    <citation type="submission" date="2023-02" db="EMBL/GenBank/DDBJ databases">
        <title>Genome of toxic invasive species Heracleum sosnowskyi carries increased number of genes despite the absence of recent whole-genome duplications.</title>
        <authorList>
            <person name="Schelkunov M."/>
            <person name="Shtratnikova V."/>
            <person name="Makarenko M."/>
            <person name="Klepikova A."/>
            <person name="Omelchenko D."/>
            <person name="Novikova G."/>
            <person name="Obukhova E."/>
            <person name="Bogdanov V."/>
            <person name="Penin A."/>
            <person name="Logacheva M."/>
        </authorList>
    </citation>
    <scope>NUCLEOTIDE SEQUENCE</scope>
    <source>
        <strain evidence="2">Hsosn_3</strain>
        <tissue evidence="2">Leaf</tissue>
    </source>
</reference>
<proteinExistence type="predicted"/>
<keyword evidence="3" id="KW-1185">Reference proteome</keyword>
<accession>A0AAD8JH67</accession>
<gene>
    <name evidence="2" type="ORF">POM88_004085</name>
</gene>
<organism evidence="2 3">
    <name type="scientific">Heracleum sosnowskyi</name>
    <dbReference type="NCBI Taxonomy" id="360622"/>
    <lineage>
        <taxon>Eukaryota</taxon>
        <taxon>Viridiplantae</taxon>
        <taxon>Streptophyta</taxon>
        <taxon>Embryophyta</taxon>
        <taxon>Tracheophyta</taxon>
        <taxon>Spermatophyta</taxon>
        <taxon>Magnoliopsida</taxon>
        <taxon>eudicotyledons</taxon>
        <taxon>Gunneridae</taxon>
        <taxon>Pentapetalae</taxon>
        <taxon>asterids</taxon>
        <taxon>campanulids</taxon>
        <taxon>Apiales</taxon>
        <taxon>Apiaceae</taxon>
        <taxon>Apioideae</taxon>
        <taxon>apioid superclade</taxon>
        <taxon>Tordylieae</taxon>
        <taxon>Tordyliinae</taxon>
        <taxon>Heracleum</taxon>
    </lineage>
</organism>
<dbReference type="EMBL" id="JAUIZM010000001">
    <property type="protein sequence ID" value="KAK1404480.1"/>
    <property type="molecule type" value="Genomic_DNA"/>
</dbReference>
<feature type="compositionally biased region" description="Polar residues" evidence="1">
    <location>
        <begin position="7"/>
        <end position="27"/>
    </location>
</feature>
<protein>
    <submittedName>
        <fullName evidence="2">Uncharacterized protein</fullName>
    </submittedName>
</protein>
<evidence type="ECO:0000256" key="1">
    <source>
        <dbReference type="SAM" id="MobiDB-lite"/>
    </source>
</evidence>
<name>A0AAD8JH67_9APIA</name>
<evidence type="ECO:0000313" key="2">
    <source>
        <dbReference type="EMBL" id="KAK1404480.1"/>
    </source>
</evidence>
<dbReference type="AlphaFoldDB" id="A0AAD8JH67"/>
<sequence length="331" mass="38079">MVVLRSGNETTTGTCSSMASRRNSALPGTTEKRDIENLPMTGTSPTTKKRGTTEKRDNKKKGKRVKRVKIVKYGERDAFDMFMIMDFKLRYYKTHPRPNFLVMGPDQVETVLNEALDEGCKEWGNMSDNKKAEWMEKFEKLLAEGKSLMSLEREYRSLLTFHPFDANVVYMHCVERSCIVTYNVRARRLDVTCEANGVVEDLSGYVVVPVVLLMWSEVLPFPFLVFQVSRFIVLLLTTLGGWCSCACDYDKLGRYFDDKQQWDCNLLEQFWLLEFVTGIGNNWMSRSMSLHQSGVLAGEIETITTEVCEMARKCMEEGNWNNVHGEQELPR</sequence>
<feature type="region of interest" description="Disordered" evidence="1">
    <location>
        <begin position="1"/>
        <end position="64"/>
    </location>
</feature>
<comment type="caution">
    <text evidence="2">The sequence shown here is derived from an EMBL/GenBank/DDBJ whole genome shotgun (WGS) entry which is preliminary data.</text>
</comment>
<evidence type="ECO:0000313" key="3">
    <source>
        <dbReference type="Proteomes" id="UP001237642"/>
    </source>
</evidence>
<reference evidence="2" key="2">
    <citation type="submission" date="2023-05" db="EMBL/GenBank/DDBJ databases">
        <authorList>
            <person name="Schelkunov M.I."/>
        </authorList>
    </citation>
    <scope>NUCLEOTIDE SEQUENCE</scope>
    <source>
        <strain evidence="2">Hsosn_3</strain>
        <tissue evidence="2">Leaf</tissue>
    </source>
</reference>